<evidence type="ECO:0000313" key="4">
    <source>
        <dbReference type="Proteomes" id="UP000758168"/>
    </source>
</evidence>
<feature type="domain" description="Glycosyl transferase family 1" evidence="2">
    <location>
        <begin position="291"/>
        <end position="445"/>
    </location>
</feature>
<comment type="caution">
    <text evidence="3">The sequence shown here is derived from an EMBL/GenBank/DDBJ whole genome shotgun (WGS) entry which is preliminary data.</text>
</comment>
<dbReference type="EC" id="2.4.1.52" evidence="3"/>
<evidence type="ECO:0000259" key="2">
    <source>
        <dbReference type="Pfam" id="PF00534"/>
    </source>
</evidence>
<keyword evidence="4" id="KW-1185">Reference proteome</keyword>
<dbReference type="InterPro" id="IPR001296">
    <property type="entry name" value="Glyco_trans_1"/>
</dbReference>
<protein>
    <submittedName>
        <fullName evidence="3">Poly(Glycerol-phosphate) alpha-glucosyltransferase</fullName>
        <ecNumber evidence="3">2.4.1.52</ecNumber>
    </submittedName>
</protein>
<keyword evidence="3" id="KW-0328">Glycosyltransferase</keyword>
<name>A0ABS4Z6K0_9ACTN</name>
<gene>
    <name evidence="3" type="ORF">JOF54_001601</name>
</gene>
<dbReference type="Proteomes" id="UP000758168">
    <property type="component" value="Unassembled WGS sequence"/>
</dbReference>
<keyword evidence="1 3" id="KW-0808">Transferase</keyword>
<evidence type="ECO:0000313" key="3">
    <source>
        <dbReference type="EMBL" id="MBP2416679.1"/>
    </source>
</evidence>
<dbReference type="PANTHER" id="PTHR12526">
    <property type="entry name" value="GLYCOSYLTRANSFERASE"/>
    <property type="match status" value="1"/>
</dbReference>
<reference evidence="3 4" key="1">
    <citation type="submission" date="2021-03" db="EMBL/GenBank/DDBJ databases">
        <title>Sequencing the genomes of 1000 actinobacteria strains.</title>
        <authorList>
            <person name="Klenk H.-P."/>
        </authorList>
    </citation>
    <scope>NUCLEOTIDE SEQUENCE [LARGE SCALE GENOMIC DNA]</scope>
    <source>
        <strain evidence="3 4">DSM 12936</strain>
    </source>
</reference>
<proteinExistence type="predicted"/>
<dbReference type="EMBL" id="JAGIOB010000001">
    <property type="protein sequence ID" value="MBP2416679.1"/>
    <property type="molecule type" value="Genomic_DNA"/>
</dbReference>
<dbReference type="RefSeq" id="WP_210054564.1">
    <property type="nucleotide sequence ID" value="NZ_BAAAMH010000015.1"/>
</dbReference>
<evidence type="ECO:0000256" key="1">
    <source>
        <dbReference type="ARBA" id="ARBA00022679"/>
    </source>
</evidence>
<dbReference type="GO" id="GO:0047265">
    <property type="term" value="F:poly(glycerol-phosphate) alpha-glucosyltransferase activity"/>
    <property type="evidence" value="ECO:0007669"/>
    <property type="project" value="UniProtKB-EC"/>
</dbReference>
<dbReference type="Pfam" id="PF00534">
    <property type="entry name" value="Glycos_transf_1"/>
    <property type="match status" value="1"/>
</dbReference>
<dbReference type="Gene3D" id="3.40.50.2000">
    <property type="entry name" value="Glycogen Phosphorylase B"/>
    <property type="match status" value="3"/>
</dbReference>
<dbReference type="SUPFAM" id="SSF53756">
    <property type="entry name" value="UDP-Glycosyltransferase/glycogen phosphorylase"/>
    <property type="match status" value="1"/>
</dbReference>
<sequence>MTDVELPRGRYVFAMNEIRSGSGGLIRAVLLRNRLFAERAGVTTTLLVLRPYPDYAERRARLVAEGLLDERTPVLSVFDHLRATPTGPAPADAPVLPQVPGTEPVEETYPDGSPWRTVHRDRLSGDDAAWDYRRADGTVHLRVAAGPLGATADGGPRARVVDPEGRVVRAFRSMPAFHRHHLDVLFPEPGPVFVFLDSRVSVPLVLPAPAPRFRTLYVLHNQHTTRTRRWDSPMSPSYAAALDRLPELHALVTLTERQRADVRLRFGAVSHVFAVPNPVLPVPVPEPRPARDPRRLVMVTRMAPQKNLGDALRAFRLVLDARPDARLDLYGDGPERPQVEALVAELDLAGAVTLHGFRPLAEADLWTASGFLLTSRFEGYPLATLESLAHGCPVVAYDIRYGPREQISDGVDGYVVRRGDVAALAERAVRLLDDPALVARMSDAALQKAADHGPDRFVRDWQRVLEGVEELEPRRTRLDEVRLDVTTLTRPVPPAPPARSRRERVRARVRALTAAGPGEPPFRWAARLVVDGAAGGADPAEPVVTLTALGDKGGEHRRLPLRVTRDGEAFVLARGGTTRALFTGLRTSEHVRLRLDVAWENSSWQGLLGDGARWPRPGALTPTSRPARLLRGARRRVRRLLRA</sequence>
<accession>A0ABS4Z6K0</accession>
<organism evidence="3 4">
    <name type="scientific">Microlunatus capsulatus</name>
    <dbReference type="NCBI Taxonomy" id="99117"/>
    <lineage>
        <taxon>Bacteria</taxon>
        <taxon>Bacillati</taxon>
        <taxon>Actinomycetota</taxon>
        <taxon>Actinomycetes</taxon>
        <taxon>Propionibacteriales</taxon>
        <taxon>Propionibacteriaceae</taxon>
        <taxon>Microlunatus</taxon>
    </lineage>
</organism>